<name>A0ABQ5CKW3_9ASTR</name>
<comment type="caution">
    <text evidence="1">The sequence shown here is derived from an EMBL/GenBank/DDBJ whole genome shotgun (WGS) entry which is preliminary data.</text>
</comment>
<protein>
    <submittedName>
        <fullName evidence="1">Uncharacterized protein</fullName>
    </submittedName>
</protein>
<keyword evidence="2" id="KW-1185">Reference proteome</keyword>
<dbReference type="EMBL" id="BQNB010014300">
    <property type="protein sequence ID" value="GJT26521.1"/>
    <property type="molecule type" value="Genomic_DNA"/>
</dbReference>
<dbReference type="InterPro" id="IPR052272">
    <property type="entry name" value="GT106_glycosyltransferase"/>
</dbReference>
<evidence type="ECO:0000313" key="1">
    <source>
        <dbReference type="EMBL" id="GJT26521.1"/>
    </source>
</evidence>
<proteinExistence type="predicted"/>
<sequence>MRAREKRNKPLTQAQQRKLYCNYLKNREGYTLKQLKGFKFEVIKDMFDKAFKRKLDENIEAEVNDDQEEAEMKNHMEIILDDEVAIDAIPTKYLINFHMLQTIDREDFENPMVIDGDVEAGMVLNGRTSLFLPCSFMVAVRSRNIYWKGMSKETAHLLYVQLYMAHRTDSKWTVFRHALLAQEDVVVAMKEYLMMSDDHAWVYGGEARISALRKLFPLMDDKKSLASDKEQAEFEGKASLLAAVDYYVSTDIFISSSPGNKHNAMLCMVDLTRLISF</sequence>
<reference evidence="1" key="2">
    <citation type="submission" date="2022-01" db="EMBL/GenBank/DDBJ databases">
        <authorList>
            <person name="Yamashiro T."/>
            <person name="Shiraishi A."/>
            <person name="Satake H."/>
            <person name="Nakayama K."/>
        </authorList>
    </citation>
    <scope>NUCLEOTIDE SEQUENCE</scope>
</reference>
<accession>A0ABQ5CKW3</accession>
<evidence type="ECO:0000313" key="2">
    <source>
        <dbReference type="Proteomes" id="UP001151760"/>
    </source>
</evidence>
<gene>
    <name evidence="1" type="ORF">Tco_0906796</name>
</gene>
<reference evidence="1" key="1">
    <citation type="journal article" date="2022" name="Int. J. Mol. Sci.">
        <title>Draft Genome of Tanacetum Coccineum: Genomic Comparison of Closely Related Tanacetum-Family Plants.</title>
        <authorList>
            <person name="Yamashiro T."/>
            <person name="Shiraishi A."/>
            <person name="Nakayama K."/>
            <person name="Satake H."/>
        </authorList>
    </citation>
    <scope>NUCLEOTIDE SEQUENCE</scope>
</reference>
<dbReference type="PANTHER" id="PTHR31933:SF18">
    <property type="entry name" value="O-FUCOSYLTRANSFERASE FAMILY PROTEIN"/>
    <property type="match status" value="1"/>
</dbReference>
<dbReference type="Proteomes" id="UP001151760">
    <property type="component" value="Unassembled WGS sequence"/>
</dbReference>
<organism evidence="1 2">
    <name type="scientific">Tanacetum coccineum</name>
    <dbReference type="NCBI Taxonomy" id="301880"/>
    <lineage>
        <taxon>Eukaryota</taxon>
        <taxon>Viridiplantae</taxon>
        <taxon>Streptophyta</taxon>
        <taxon>Embryophyta</taxon>
        <taxon>Tracheophyta</taxon>
        <taxon>Spermatophyta</taxon>
        <taxon>Magnoliopsida</taxon>
        <taxon>eudicotyledons</taxon>
        <taxon>Gunneridae</taxon>
        <taxon>Pentapetalae</taxon>
        <taxon>asterids</taxon>
        <taxon>campanulids</taxon>
        <taxon>Asterales</taxon>
        <taxon>Asteraceae</taxon>
        <taxon>Asteroideae</taxon>
        <taxon>Anthemideae</taxon>
        <taxon>Anthemidinae</taxon>
        <taxon>Tanacetum</taxon>
    </lineage>
</organism>
<dbReference type="PANTHER" id="PTHR31933">
    <property type="entry name" value="O-FUCOSYLTRANSFERASE 2-RELATED"/>
    <property type="match status" value="1"/>
</dbReference>